<dbReference type="Proteomes" id="UP001239462">
    <property type="component" value="Unassembled WGS sequence"/>
</dbReference>
<organism evidence="1 2">
    <name type="scientific">Roseiconus lacunae</name>
    <dbReference type="NCBI Taxonomy" id="2605694"/>
    <lineage>
        <taxon>Bacteria</taxon>
        <taxon>Pseudomonadati</taxon>
        <taxon>Planctomycetota</taxon>
        <taxon>Planctomycetia</taxon>
        <taxon>Pirellulales</taxon>
        <taxon>Pirellulaceae</taxon>
        <taxon>Roseiconus</taxon>
    </lineage>
</organism>
<evidence type="ECO:0000313" key="1">
    <source>
        <dbReference type="EMBL" id="MDM4014959.1"/>
    </source>
</evidence>
<keyword evidence="2" id="KW-1185">Reference proteome</keyword>
<comment type="caution">
    <text evidence="1">The sequence shown here is derived from an EMBL/GenBank/DDBJ whole genome shotgun (WGS) entry which is preliminary data.</text>
</comment>
<reference evidence="1 2" key="1">
    <citation type="submission" date="2023-06" db="EMBL/GenBank/DDBJ databases">
        <title>Roseiconus lacunae JC819 isolated from Gulf of Mannar region, Tamil Nadu.</title>
        <authorList>
            <person name="Pk S."/>
            <person name="Ch S."/>
            <person name="Ch V.R."/>
        </authorList>
    </citation>
    <scope>NUCLEOTIDE SEQUENCE [LARGE SCALE GENOMIC DNA]</scope>
    <source>
        <strain evidence="1 2">JC819</strain>
    </source>
</reference>
<evidence type="ECO:0000313" key="2">
    <source>
        <dbReference type="Proteomes" id="UP001239462"/>
    </source>
</evidence>
<accession>A0ABT7PF84</accession>
<proteinExistence type="predicted"/>
<dbReference type="RefSeq" id="WP_289162542.1">
    <property type="nucleotide sequence ID" value="NZ_JASZZN010000003.1"/>
</dbReference>
<dbReference type="EMBL" id="JASZZN010000003">
    <property type="protein sequence ID" value="MDM4014959.1"/>
    <property type="molecule type" value="Genomic_DNA"/>
</dbReference>
<name>A0ABT7PF84_9BACT</name>
<gene>
    <name evidence="1" type="ORF">QTN89_05930</name>
</gene>
<protein>
    <submittedName>
        <fullName evidence="1">Uncharacterized protein</fullName>
    </submittedName>
</protein>
<sequence length="590" mass="60990">MYPRNAAAPERVAVGAVVQISDGAVQTSGVSITVRKQSGAEAAGGGTVDIGSNGTVYYTPTQAETDATSFTVEAFKAGCLPRSITIVTSADSTPGKVSLAGTQTANITGNLTGNVTGSIGSLGAQAKADVNAECDTAIADYDAPTKAELDAAQTAIVSACATATGFATPGDAMTLTAGERTSLAAAIEAAIINELDGTAVMQAIADLIADDMTTGDLSVQAIAAAVRDAILDRVLAGNHDTAGTPGKLLQDTFANSTEIGSIYSQVESDSTTDIMQAIGALSTDIAGVQSGVDDAVDNTEVNIPNTLATLATAIDNVFNQVEEVDTQELLSAINANAWSSLERQQLRYRLGIDGSVSTPVVNIETGLNWRADWSDEVVDACDHAINDLGLPGAIASTAVTAAKMETMLQSDGDSGFQFTILALTHAPAGGGGGGGGDYPTPEEVATAVVDALPDEAFQIVRQGPDYDSATKTIALTRAKDYRSIHGQSVTFDLPTITGIDWSSETVTLVFSGATIGRKRIGAIATKVFENDTHRVRLEFPREMIDGREGDYQWCLDAHIDSGSRVDVVEVFKGRIRLDKSAGQAVSPAVD</sequence>